<keyword evidence="3" id="KW-1185">Reference proteome</keyword>
<dbReference type="Proteomes" id="UP000663193">
    <property type="component" value="Chromosome 1"/>
</dbReference>
<feature type="region of interest" description="Disordered" evidence="1">
    <location>
        <begin position="61"/>
        <end position="82"/>
    </location>
</feature>
<protein>
    <submittedName>
        <fullName evidence="2">Uncharacterized protein</fullName>
    </submittedName>
</protein>
<accession>A0A7U2EQU5</accession>
<evidence type="ECO:0000313" key="2">
    <source>
        <dbReference type="EMBL" id="QRC91361.1"/>
    </source>
</evidence>
<sequence>MPSLVLQRCGGDARSDMHEVGMIDLVNVLADSRTDGKRWPGGLTETATNNAVHFPVLRWPSEKEKKTSRANPHSQCHYKARNTYIRPPRNFHM</sequence>
<dbReference type="EMBL" id="CP069023">
    <property type="protein sequence ID" value="QRC91361.1"/>
    <property type="molecule type" value="Genomic_DNA"/>
</dbReference>
<gene>
    <name evidence="2" type="ORF">JI435_401270</name>
</gene>
<dbReference type="AlphaFoldDB" id="A0A7U2EQU5"/>
<name>A0A7U2EQU5_PHANO</name>
<organism evidence="2 3">
    <name type="scientific">Phaeosphaeria nodorum (strain SN15 / ATCC MYA-4574 / FGSC 10173)</name>
    <name type="common">Glume blotch fungus</name>
    <name type="synonym">Parastagonospora nodorum</name>
    <dbReference type="NCBI Taxonomy" id="321614"/>
    <lineage>
        <taxon>Eukaryota</taxon>
        <taxon>Fungi</taxon>
        <taxon>Dikarya</taxon>
        <taxon>Ascomycota</taxon>
        <taxon>Pezizomycotina</taxon>
        <taxon>Dothideomycetes</taxon>
        <taxon>Pleosporomycetidae</taxon>
        <taxon>Pleosporales</taxon>
        <taxon>Pleosporineae</taxon>
        <taxon>Phaeosphaeriaceae</taxon>
        <taxon>Parastagonospora</taxon>
    </lineage>
</organism>
<dbReference type="VEuPathDB" id="FungiDB:JI435_401270"/>
<evidence type="ECO:0000256" key="1">
    <source>
        <dbReference type="SAM" id="MobiDB-lite"/>
    </source>
</evidence>
<proteinExistence type="predicted"/>
<reference evidence="3" key="1">
    <citation type="journal article" date="2021" name="BMC Genomics">
        <title>Chromosome-level genome assembly and manually-curated proteome of model necrotroph Parastagonospora nodorum Sn15 reveals a genome-wide trove of candidate effector homologs, and redundancy of virulence-related functions within an accessory chromosome.</title>
        <authorList>
            <person name="Bertazzoni S."/>
            <person name="Jones D.A.B."/>
            <person name="Phan H.T."/>
            <person name="Tan K.-C."/>
            <person name="Hane J.K."/>
        </authorList>
    </citation>
    <scope>NUCLEOTIDE SEQUENCE [LARGE SCALE GENOMIC DNA]</scope>
    <source>
        <strain evidence="3">SN15 / ATCC MYA-4574 / FGSC 10173)</strain>
    </source>
</reference>
<evidence type="ECO:0000313" key="3">
    <source>
        <dbReference type="Proteomes" id="UP000663193"/>
    </source>
</evidence>